<sequence length="84" mass="9902">MLATQSAIRITDKIMDEIMKLDSMPERFSLYQEEPWYSLGLRFFPVENYTVFYYPESQTGVVQIIRIMYSGQNESSHLPTQLNN</sequence>
<comment type="caution">
    <text evidence="2">The sequence shown here is derived from an EMBL/GenBank/DDBJ whole genome shotgun (WGS) entry which is preliminary data.</text>
</comment>
<gene>
    <name evidence="2" type="ORF">JG29_08960</name>
</gene>
<dbReference type="InterPro" id="IPR007712">
    <property type="entry name" value="RelE/ParE_toxin"/>
</dbReference>
<evidence type="ECO:0000313" key="2">
    <source>
        <dbReference type="EMBL" id="KJY48497.1"/>
    </source>
</evidence>
<dbReference type="PATRIC" id="fig|1218508.4.peg.877"/>
<keyword evidence="3" id="KW-1185">Reference proteome</keyword>
<accession>A0A0F4KPC1</accession>
<evidence type="ECO:0000313" key="3">
    <source>
        <dbReference type="Proteomes" id="UP000033695"/>
    </source>
</evidence>
<reference evidence="2 3" key="1">
    <citation type="submission" date="2014-12" db="EMBL/GenBank/DDBJ databases">
        <title>Comparative genomics of the lactic acid bacteria isolated from the honey bee gut.</title>
        <authorList>
            <person name="Ellegaard K.M."/>
            <person name="Tamarit D."/>
            <person name="Javelind E."/>
            <person name="Olofsson T."/>
            <person name="Andersson S.G."/>
            <person name="Vasquez A."/>
        </authorList>
    </citation>
    <scope>NUCLEOTIDE SEQUENCE [LARGE SCALE GENOMIC DNA]</scope>
    <source>
        <strain evidence="2 3">Hon2</strain>
    </source>
</reference>
<dbReference type="InterPro" id="IPR035093">
    <property type="entry name" value="RelE/ParE_toxin_dom_sf"/>
</dbReference>
<dbReference type="AlphaFoldDB" id="A0A0F4KPC1"/>
<dbReference type="Pfam" id="PF05016">
    <property type="entry name" value="ParE_toxin"/>
    <property type="match status" value="1"/>
</dbReference>
<organism evidence="2 3">
    <name type="scientific">Bombilactobacillus mellis</name>
    <dbReference type="NCBI Taxonomy" id="1218508"/>
    <lineage>
        <taxon>Bacteria</taxon>
        <taxon>Bacillati</taxon>
        <taxon>Bacillota</taxon>
        <taxon>Bacilli</taxon>
        <taxon>Lactobacillales</taxon>
        <taxon>Lactobacillaceae</taxon>
        <taxon>Bombilactobacillus</taxon>
    </lineage>
</organism>
<evidence type="ECO:0000256" key="1">
    <source>
        <dbReference type="ARBA" id="ARBA00022649"/>
    </source>
</evidence>
<protein>
    <submittedName>
        <fullName evidence="2">Addiction module toxin, RelE/StbE family</fullName>
    </submittedName>
</protein>
<dbReference type="EMBL" id="JXBZ01000008">
    <property type="protein sequence ID" value="KJY48497.1"/>
    <property type="molecule type" value="Genomic_DNA"/>
</dbReference>
<proteinExistence type="predicted"/>
<name>A0A0F4KPC1_9LACO</name>
<dbReference type="Proteomes" id="UP000033695">
    <property type="component" value="Unassembled WGS sequence"/>
</dbReference>
<keyword evidence="1" id="KW-1277">Toxin-antitoxin system</keyword>
<dbReference type="HOGENOM" id="CLU_147162_6_3_9"/>
<dbReference type="Gene3D" id="3.30.2310.20">
    <property type="entry name" value="RelE-like"/>
    <property type="match status" value="1"/>
</dbReference>